<dbReference type="SUPFAM" id="SSF53756">
    <property type="entry name" value="UDP-Glycosyltransferase/glycogen phosphorylase"/>
    <property type="match status" value="1"/>
</dbReference>
<protein>
    <submittedName>
        <fullName evidence="1">Uncharacterized protein</fullName>
    </submittedName>
</protein>
<reference evidence="1 2" key="1">
    <citation type="submission" date="2016-11" db="EMBL/GenBank/DDBJ databases">
        <authorList>
            <person name="Jaros S."/>
            <person name="Januszkiewicz K."/>
            <person name="Wedrychowicz H."/>
        </authorList>
    </citation>
    <scope>NUCLEOTIDE SEQUENCE [LARGE SCALE GENOMIC DNA]</scope>
    <source>
        <strain evidence="1 2">DSM 6792</strain>
    </source>
</reference>
<name>A0A1M5L4C8_FLAJO</name>
<dbReference type="AlphaFoldDB" id="A0A1M5L4C8"/>
<dbReference type="RefSeq" id="WP_073409037.1">
    <property type="nucleotide sequence ID" value="NZ_FQWH01000003.1"/>
</dbReference>
<sequence length="361" mass="42442">MNILVIAPFPNSTNEKDGFIQRIKKIDNLINENKRVYVQISLKYYIFPKKNKSNVDGTSVWNLNFFTGFFVLLYHVIKSDMIYAHTIYNLMWIIPFFSINKSKIILDVHGAVPEEQEMYGKRFYSKILNFAEKICFNNIDTAVFVTDSMKQHYIKKYHNVNYKSIIYGIWPDNVKENGGINELILKKLREKIGISKNDVVVIYSGGLHIWQNIDLMIKSINDKKNDSNVVYILLVNDIVEMRIRLEKNNINKRIYLDSVHPSELANFYAISHYGFVLREDCVVNRVANPTKLIEYLFYGITPIVKLEEIGDFKKFNYSYMPLKNYQDNILNTFKSQSNEKVVANIFDSYNEEEFKKQIFVN</sequence>
<accession>A0A1M5L4C8</accession>
<evidence type="ECO:0000313" key="2">
    <source>
        <dbReference type="Proteomes" id="UP000184112"/>
    </source>
</evidence>
<proteinExistence type="predicted"/>
<dbReference type="Proteomes" id="UP000184112">
    <property type="component" value="Unassembled WGS sequence"/>
</dbReference>
<gene>
    <name evidence="1" type="ORF">SAMN05444388_103327</name>
</gene>
<evidence type="ECO:0000313" key="1">
    <source>
        <dbReference type="EMBL" id="SHG59795.1"/>
    </source>
</evidence>
<dbReference type="EMBL" id="FQWH01000003">
    <property type="protein sequence ID" value="SHG59795.1"/>
    <property type="molecule type" value="Genomic_DNA"/>
</dbReference>
<dbReference type="Gene3D" id="3.40.50.2000">
    <property type="entry name" value="Glycogen Phosphorylase B"/>
    <property type="match status" value="2"/>
</dbReference>
<organism evidence="1 2">
    <name type="scientific">Flavobacterium johnsoniae</name>
    <name type="common">Cytophaga johnsonae</name>
    <dbReference type="NCBI Taxonomy" id="986"/>
    <lineage>
        <taxon>Bacteria</taxon>
        <taxon>Pseudomonadati</taxon>
        <taxon>Bacteroidota</taxon>
        <taxon>Flavobacteriia</taxon>
        <taxon>Flavobacteriales</taxon>
        <taxon>Flavobacteriaceae</taxon>
        <taxon>Flavobacterium</taxon>
    </lineage>
</organism>